<gene>
    <name evidence="1" type="ORF">HUJ06_030034</name>
</gene>
<evidence type="ECO:0000313" key="2">
    <source>
        <dbReference type="Proteomes" id="UP000607653"/>
    </source>
</evidence>
<sequence>MSINGSDNSSTIATYHFNHHDKCMHVCCESLFVHVYVYTV</sequence>
<protein>
    <submittedName>
        <fullName evidence="1">Uncharacterized protein</fullName>
    </submittedName>
</protein>
<dbReference type="AlphaFoldDB" id="A0A822YBW6"/>
<organism evidence="1 2">
    <name type="scientific">Nelumbo nucifera</name>
    <name type="common">Sacred lotus</name>
    <dbReference type="NCBI Taxonomy" id="4432"/>
    <lineage>
        <taxon>Eukaryota</taxon>
        <taxon>Viridiplantae</taxon>
        <taxon>Streptophyta</taxon>
        <taxon>Embryophyta</taxon>
        <taxon>Tracheophyta</taxon>
        <taxon>Spermatophyta</taxon>
        <taxon>Magnoliopsida</taxon>
        <taxon>Proteales</taxon>
        <taxon>Nelumbonaceae</taxon>
        <taxon>Nelumbo</taxon>
    </lineage>
</organism>
<evidence type="ECO:0000313" key="1">
    <source>
        <dbReference type="EMBL" id="DAD28566.1"/>
    </source>
</evidence>
<dbReference type="EMBL" id="DUZY01000002">
    <property type="protein sequence ID" value="DAD28566.1"/>
    <property type="molecule type" value="Genomic_DNA"/>
</dbReference>
<accession>A0A822YBW6</accession>
<reference evidence="1 2" key="1">
    <citation type="journal article" date="2020" name="Mol. Biol. Evol.">
        <title>Distinct Expression and Methylation Patterns for Genes with Different Fates following a Single Whole-Genome Duplication in Flowering Plants.</title>
        <authorList>
            <person name="Shi T."/>
            <person name="Rahmani R.S."/>
            <person name="Gugger P.F."/>
            <person name="Wang M."/>
            <person name="Li H."/>
            <person name="Zhang Y."/>
            <person name="Li Z."/>
            <person name="Wang Q."/>
            <person name="Van de Peer Y."/>
            <person name="Marchal K."/>
            <person name="Chen J."/>
        </authorList>
    </citation>
    <scope>NUCLEOTIDE SEQUENCE [LARGE SCALE GENOMIC DNA]</scope>
    <source>
        <tissue evidence="1">Leaf</tissue>
    </source>
</reference>
<keyword evidence="2" id="KW-1185">Reference proteome</keyword>
<proteinExistence type="predicted"/>
<comment type="caution">
    <text evidence="1">The sequence shown here is derived from an EMBL/GenBank/DDBJ whole genome shotgun (WGS) entry which is preliminary data.</text>
</comment>
<dbReference type="Proteomes" id="UP000607653">
    <property type="component" value="Unassembled WGS sequence"/>
</dbReference>
<name>A0A822YBW6_NELNU</name>